<evidence type="ECO:0000313" key="2">
    <source>
        <dbReference type="EMBL" id="ADA80232.1"/>
    </source>
</evidence>
<protein>
    <submittedName>
        <fullName evidence="2">Uncharacterized protein</fullName>
    </submittedName>
</protein>
<dbReference type="EMBL" id="GQ900459">
    <property type="protein sequence ID" value="ADA80323.1"/>
    <property type="molecule type" value="Genomic_DNA"/>
</dbReference>
<geneLocation type="plasmid" evidence="3">
    <name>SAP108B</name>
</geneLocation>
<dbReference type="EMBL" id="GQ900455">
    <property type="protein sequence ID" value="ADA80232.1"/>
    <property type="molecule type" value="Genomic_DNA"/>
</dbReference>
<sequence>MMKRIKLNFFDLDEISSREFDFSVLIIMLCIAFRNYFRGYGFAIHLTSDLFFEMTLLLLPVSLLLLNKKTNEEIANTLKSNIPLIFPILGGMFYIGIGRFLIYLAHKIPIIDFIFSLFGLVMLIAGIINILISILIFVTKQRVKQSASKK</sequence>
<keyword evidence="2" id="KW-0614">Plasmid</keyword>
<feature type="transmembrane region" description="Helical" evidence="1">
    <location>
        <begin position="78"/>
        <end position="102"/>
    </location>
</feature>
<accession>D2JCA7</accession>
<proteinExistence type="predicted"/>
<keyword evidence="1" id="KW-0472">Membrane</keyword>
<gene>
    <name evidence="2" type="ORF">SAP106B_009</name>
    <name evidence="3" type="ORF">SAP108B_007</name>
</gene>
<keyword evidence="1" id="KW-1133">Transmembrane helix</keyword>
<feature type="transmembrane region" description="Helical" evidence="1">
    <location>
        <begin position="43"/>
        <end position="66"/>
    </location>
</feature>
<feature type="transmembrane region" description="Helical" evidence="1">
    <location>
        <begin position="114"/>
        <end position="138"/>
    </location>
</feature>
<geneLocation type="plasmid" evidence="2">
    <name>SAP106B</name>
</geneLocation>
<organism evidence="2">
    <name type="scientific">Staphylococcus epidermidis</name>
    <dbReference type="NCBI Taxonomy" id="1282"/>
    <lineage>
        <taxon>Bacteria</taxon>
        <taxon>Bacillati</taxon>
        <taxon>Bacillota</taxon>
        <taxon>Bacilli</taxon>
        <taxon>Bacillales</taxon>
        <taxon>Staphylococcaceae</taxon>
        <taxon>Staphylococcus</taxon>
    </lineage>
</organism>
<evidence type="ECO:0000256" key="1">
    <source>
        <dbReference type="SAM" id="Phobius"/>
    </source>
</evidence>
<feature type="transmembrane region" description="Helical" evidence="1">
    <location>
        <begin position="20"/>
        <end position="37"/>
    </location>
</feature>
<keyword evidence="1" id="KW-0812">Transmembrane</keyword>
<evidence type="ECO:0000313" key="3">
    <source>
        <dbReference type="EMBL" id="ADA80323.1"/>
    </source>
</evidence>
<reference evidence="2" key="2">
    <citation type="submission" date="2009-12" db="EMBL/GenBank/DDBJ databases">
        <authorList>
            <person name="Summers A.O."/>
            <person name="Shearer J."/>
            <person name="Wireman J."/>
        </authorList>
    </citation>
    <scope>NUCLEOTIDE SEQUENCE</scope>
    <source>
        <strain evidence="3">SK85</strain>
        <strain evidence="2">SK939</strain>
        <plasmid evidence="2">SAP106B</plasmid>
        <plasmid evidence="3">SAP108B</plasmid>
    </source>
</reference>
<dbReference type="AlphaFoldDB" id="D2JCA7"/>
<reference evidence="2" key="1">
    <citation type="submission" date="2009-08" db="EMBL/GenBank/DDBJ databases">
        <authorList>
            <person name="Gill J."/>
            <person name="Borman J."/>
            <person name="Shetty J."/>
            <person name="Hostetler J."/>
            <person name="Durkin S."/>
            <person name="Montgomery B."/>
        </authorList>
    </citation>
    <scope>NUCLEOTIDE SEQUENCE</scope>
    <source>
        <strain evidence="3">SK85</strain>
        <strain evidence="2">SK939</strain>
        <plasmid evidence="2">SAP106B</plasmid>
        <plasmid evidence="3">SAP108B</plasmid>
    </source>
</reference>
<name>D2JCA7_STAEP</name>